<reference evidence="5 6" key="1">
    <citation type="journal article" date="2014" name="Appl. Environ. Microbiol.">
        <title>Genomic encyclopedia of type strains of the genus Bifidobacterium.</title>
        <authorList>
            <person name="Milani C."/>
            <person name="Lugli G.A."/>
            <person name="Duranti S."/>
            <person name="Turroni F."/>
            <person name="Bottacini F."/>
            <person name="Mangifesta M."/>
            <person name="Sanchez B."/>
            <person name="Viappiani A."/>
            <person name="Mancabelli L."/>
            <person name="Taminiau B."/>
            <person name="Delcenserie V."/>
            <person name="Barrangou R."/>
            <person name="Margolles A."/>
            <person name="van Sinderen D."/>
            <person name="Ventura M."/>
        </authorList>
    </citation>
    <scope>NUCLEOTIDE SEQUENCE [LARGE SCALE GENOMIC DNA]</scope>
    <source>
        <strain evidence="5 6">LMG 11587</strain>
    </source>
</reference>
<dbReference type="PANTHER" id="PTHR43320">
    <property type="entry name" value="SUGAR KINASE"/>
    <property type="match status" value="1"/>
</dbReference>
<dbReference type="HOGENOM" id="CLU_027634_6_0_11"/>
<dbReference type="KEGG" id="bii:BINDI_1116"/>
<evidence type="ECO:0000256" key="3">
    <source>
        <dbReference type="ARBA" id="ARBA00022777"/>
    </source>
</evidence>
<proteinExistence type="inferred from homology"/>
<evidence type="ECO:0000259" key="4">
    <source>
        <dbReference type="Pfam" id="PF00294"/>
    </source>
</evidence>
<sequence>MAASHDMVVSGVRPGKVLLVGESMGLFSAGEEGPCSEVGSFRASVAGAELNVAVGLERLGQHPVYMTRLGSDPIGDRIRCFMRQNDLDTSLVGTDASRSTGFMMKSKVERGDPKTYYFRKGSAASAISPSDIGSIDCAGISLMHMTGILPALSTSTMEASEALMDMSRANRIFISFDPNERPALWKSDGHMRRTLLSLCAKADLVLPGISEGRHLFGLDKVRDIGQAFIDNGARYAVVKDGPDGAYATDGHEGVYVPGFKVDAVVDTVGAGDGFAAGVLSALLEGRPLSEALERGCAIGAMQTQVVSDNEGLPTRAELDDFMARHERADVADGTIEPVLVSPD</sequence>
<gene>
    <name evidence="5" type="ORF">BINDI_1116</name>
</gene>
<dbReference type="CDD" id="cd01166">
    <property type="entry name" value="KdgK"/>
    <property type="match status" value="1"/>
</dbReference>
<dbReference type="GO" id="GO:0008673">
    <property type="term" value="F:2-dehydro-3-deoxygluconokinase activity"/>
    <property type="evidence" value="ECO:0007669"/>
    <property type="project" value="UniProtKB-EC"/>
</dbReference>
<dbReference type="InterPro" id="IPR052700">
    <property type="entry name" value="Carb_kinase_PfkB-like"/>
</dbReference>
<keyword evidence="6" id="KW-1185">Reference proteome</keyword>
<evidence type="ECO:0000313" key="6">
    <source>
        <dbReference type="Proteomes" id="UP000028569"/>
    </source>
</evidence>
<comment type="similarity">
    <text evidence="1">Belongs to the carbohydrate kinase PfkB family.</text>
</comment>
<dbReference type="AlphaFoldDB" id="A0A087VVU2"/>
<evidence type="ECO:0000313" key="5">
    <source>
        <dbReference type="EMBL" id="AIC92378.1"/>
    </source>
</evidence>
<dbReference type="Pfam" id="PF00294">
    <property type="entry name" value="PfkB"/>
    <property type="match status" value="1"/>
</dbReference>
<dbReference type="SUPFAM" id="SSF53613">
    <property type="entry name" value="Ribokinase-like"/>
    <property type="match status" value="1"/>
</dbReference>
<dbReference type="PROSITE" id="PS00584">
    <property type="entry name" value="PFKB_KINASES_2"/>
    <property type="match status" value="1"/>
</dbReference>
<dbReference type="InterPro" id="IPR002173">
    <property type="entry name" value="Carboh/pur_kinase_PfkB_CS"/>
</dbReference>
<dbReference type="OrthoDB" id="9808601at2"/>
<dbReference type="Gene3D" id="3.40.1190.20">
    <property type="match status" value="1"/>
</dbReference>
<dbReference type="RefSeq" id="WP_052108855.1">
    <property type="nucleotide sequence ID" value="NZ_CP006018.1"/>
</dbReference>
<dbReference type="InterPro" id="IPR011611">
    <property type="entry name" value="PfkB_dom"/>
</dbReference>
<accession>A0A087VVU2</accession>
<evidence type="ECO:0000256" key="2">
    <source>
        <dbReference type="ARBA" id="ARBA00022679"/>
    </source>
</evidence>
<keyword evidence="3 5" id="KW-0418">Kinase</keyword>
<dbReference type="EMBL" id="CP006018">
    <property type="protein sequence ID" value="AIC92378.1"/>
    <property type="molecule type" value="Genomic_DNA"/>
</dbReference>
<dbReference type="InterPro" id="IPR029056">
    <property type="entry name" value="Ribokinase-like"/>
</dbReference>
<dbReference type="Proteomes" id="UP000028569">
    <property type="component" value="Chromosome"/>
</dbReference>
<protein>
    <submittedName>
        <fullName evidence="5">2-dehydro-3-deoxygluconokinase</fullName>
        <ecNumber evidence="5">2.7.1.45</ecNumber>
    </submittedName>
</protein>
<organism evidence="5 6">
    <name type="scientific">Bifidobacterium [indicum] DSM 20214 = LMG 11587</name>
    <dbReference type="NCBI Taxonomy" id="1341694"/>
    <lineage>
        <taxon>Bacteria</taxon>
        <taxon>Bacillati</taxon>
        <taxon>Actinomycetota</taxon>
        <taxon>Actinomycetes</taxon>
        <taxon>Bifidobacteriales</taxon>
        <taxon>Bifidobacteriaceae</taxon>
        <taxon>Bifidobacterium</taxon>
    </lineage>
</organism>
<evidence type="ECO:0000256" key="1">
    <source>
        <dbReference type="ARBA" id="ARBA00010688"/>
    </source>
</evidence>
<keyword evidence="2 5" id="KW-0808">Transferase</keyword>
<feature type="domain" description="Carbohydrate kinase PfkB" evidence="4">
    <location>
        <begin position="16"/>
        <end position="314"/>
    </location>
</feature>
<name>A0A087VVU2_9BIFI</name>
<dbReference type="PANTHER" id="PTHR43320:SF2">
    <property type="entry name" value="2-DEHYDRO-3-DEOXYGLUCONOKINASE_2-DEHYDRO-3-DEOXYGALACTONOKINASE"/>
    <property type="match status" value="1"/>
</dbReference>
<dbReference type="EC" id="2.7.1.45" evidence="5"/>